<sequence>MVDTSSLFRPFSLGKGIELENRFVLSPMVTNSSSKEGYVSREDVAYAKRRAASAPLQITGAAYVNPYGQLFEFGFSVAKDEDIAGLRPLAEAMKAEGARAILQLTHAGRFSSHTLAREGFVYGPSPMQLQSPFPHEVKALSLEQIKGLVDDYRQATRRAIAAGFDGVEVSSAQRLLIQTFFSTFSNQRTDDYGAQDFASRARLTLEILEAVQEVIAKEANGPFLLGFRATPEETRGNQIGYSIEEFLQLMEEALARVPLAYLAIASWGHDVFRNRVRSKGIYQGLLVNDVVYRHLKGRLPIMATGGINSPEKAVEALAHADLVGASTPFIVDPEFVHKIRQDRVEEIHLRIKATDLPSLAIPQASFKDIVPLMDYGESLPAEARSLFRGLATNYMEETS</sequence>
<evidence type="ECO:0000313" key="6">
    <source>
        <dbReference type="Proteomes" id="UP000186437"/>
    </source>
</evidence>
<keyword evidence="6" id="KW-1185">Reference proteome</keyword>
<dbReference type="RefSeq" id="WP_075099456.1">
    <property type="nucleotide sequence ID" value="NZ_MSJL01000028.1"/>
</dbReference>
<dbReference type="Pfam" id="PF00724">
    <property type="entry name" value="Oxidored_FMN"/>
    <property type="match status" value="1"/>
</dbReference>
<reference evidence="4" key="2">
    <citation type="submission" date="2016-12" db="EMBL/GenBank/DDBJ databases">
        <authorList>
            <person name="Song W.-J."/>
            <person name="Kurnit D.M."/>
        </authorList>
    </citation>
    <scope>NUCLEOTIDE SEQUENCE [LARGE SCALE GENOMIC DNA]</scope>
    <source>
        <strain evidence="4">ATCC 51725</strain>
    </source>
</reference>
<reference evidence="5 7" key="3">
    <citation type="submission" date="2018-06" db="EMBL/GenBank/DDBJ databases">
        <authorList>
            <consortium name="Pathogen Informatics"/>
            <person name="Doyle S."/>
        </authorList>
    </citation>
    <scope>NUCLEOTIDE SEQUENCE [LARGE SCALE GENOMIC DNA]</scope>
    <source>
        <strain evidence="5 7">NCTC12957</strain>
    </source>
</reference>
<keyword evidence="1" id="KW-0285">Flavoprotein</keyword>
<dbReference type="EC" id="1.6.99.1" evidence="5"/>
<dbReference type="PANTHER" id="PTHR43656:SF2">
    <property type="entry name" value="BINDING OXIDOREDUCTASE, PUTATIVE (AFU_ORTHOLOGUE AFUA_2G08260)-RELATED"/>
    <property type="match status" value="1"/>
</dbReference>
<dbReference type="EMBL" id="MSJL01000028">
    <property type="protein sequence ID" value="OLF49531.1"/>
    <property type="molecule type" value="Genomic_DNA"/>
</dbReference>
<gene>
    <name evidence="5" type="primary">yqiG</name>
    <name evidence="4" type="ORF">BU200_06755</name>
    <name evidence="5" type="ORF">NCTC12957_00984</name>
</gene>
<protein>
    <submittedName>
        <fullName evidence="4">NADH-dependent flavin oxidoreductase</fullName>
        <ecNumber evidence="5">1.5.1.30</ecNumber>
        <ecNumber evidence="5">1.6.99.1</ecNumber>
    </submittedName>
</protein>
<organism evidence="4 6">
    <name type="scientific">Streptococcus acidominimus</name>
    <dbReference type="NCBI Taxonomy" id="1326"/>
    <lineage>
        <taxon>Bacteria</taxon>
        <taxon>Bacillati</taxon>
        <taxon>Bacillota</taxon>
        <taxon>Bacilli</taxon>
        <taxon>Lactobacillales</taxon>
        <taxon>Streptococcaceae</taxon>
        <taxon>Streptococcus</taxon>
    </lineage>
</organism>
<dbReference type="EC" id="1.5.1.30" evidence="5"/>
<evidence type="ECO:0000256" key="2">
    <source>
        <dbReference type="ARBA" id="ARBA00023002"/>
    </source>
</evidence>
<dbReference type="InterPro" id="IPR001155">
    <property type="entry name" value="OxRdtase_FMN_N"/>
</dbReference>
<dbReference type="GO" id="GO:0003959">
    <property type="term" value="F:NADPH dehydrogenase activity"/>
    <property type="evidence" value="ECO:0007669"/>
    <property type="project" value="UniProtKB-EC"/>
</dbReference>
<proteinExistence type="predicted"/>
<evidence type="ECO:0000313" key="5">
    <source>
        <dbReference type="EMBL" id="SUN07063.1"/>
    </source>
</evidence>
<evidence type="ECO:0000259" key="3">
    <source>
        <dbReference type="Pfam" id="PF00724"/>
    </source>
</evidence>
<dbReference type="EMBL" id="UHEN01000001">
    <property type="protein sequence ID" value="SUN07063.1"/>
    <property type="molecule type" value="Genomic_DNA"/>
</dbReference>
<dbReference type="GO" id="GO:0010181">
    <property type="term" value="F:FMN binding"/>
    <property type="evidence" value="ECO:0007669"/>
    <property type="project" value="InterPro"/>
</dbReference>
<dbReference type="AlphaFoldDB" id="A0A1Q8ECL6"/>
<accession>A0A1Q8ECL6</accession>
<dbReference type="InterPro" id="IPR051799">
    <property type="entry name" value="NADH_flavin_oxidoreductase"/>
</dbReference>
<dbReference type="SUPFAM" id="SSF51395">
    <property type="entry name" value="FMN-linked oxidoreductases"/>
    <property type="match status" value="1"/>
</dbReference>
<dbReference type="Proteomes" id="UP000255213">
    <property type="component" value="Unassembled WGS sequence"/>
</dbReference>
<keyword evidence="2 5" id="KW-0560">Oxidoreductase</keyword>
<dbReference type="OrthoDB" id="9806724at2"/>
<feature type="domain" description="NADH:flavin oxidoreductase/NADH oxidase N-terminal" evidence="3">
    <location>
        <begin position="6"/>
        <end position="344"/>
    </location>
</feature>
<dbReference type="Gene3D" id="3.20.20.70">
    <property type="entry name" value="Aldolase class I"/>
    <property type="match status" value="1"/>
</dbReference>
<name>A0A1Q8ECL6_STRAI</name>
<evidence type="ECO:0000256" key="1">
    <source>
        <dbReference type="ARBA" id="ARBA00022630"/>
    </source>
</evidence>
<dbReference type="CDD" id="cd04735">
    <property type="entry name" value="OYE_like_4_FMN"/>
    <property type="match status" value="1"/>
</dbReference>
<dbReference type="Proteomes" id="UP000186437">
    <property type="component" value="Unassembled WGS sequence"/>
</dbReference>
<dbReference type="PANTHER" id="PTHR43656">
    <property type="entry name" value="BINDING OXIDOREDUCTASE, PUTATIVE (AFU_ORTHOLOGUE AFUA_2G08260)-RELATED"/>
    <property type="match status" value="1"/>
</dbReference>
<dbReference type="InterPro" id="IPR013785">
    <property type="entry name" value="Aldolase_TIM"/>
</dbReference>
<reference evidence="6" key="1">
    <citation type="submission" date="2016-12" db="EMBL/GenBank/DDBJ databases">
        <authorList>
            <person name="Gulvik C.A."/>
        </authorList>
    </citation>
    <scope>NUCLEOTIDE SEQUENCE [LARGE SCALE GENOMIC DNA]</scope>
    <source>
        <strain evidence="6">ATCC 51725</strain>
    </source>
</reference>
<dbReference type="GO" id="GO:0042602">
    <property type="term" value="F:riboflavin reductase (NADPH) activity"/>
    <property type="evidence" value="ECO:0007669"/>
    <property type="project" value="UniProtKB-EC"/>
</dbReference>
<evidence type="ECO:0000313" key="4">
    <source>
        <dbReference type="EMBL" id="OLF49531.1"/>
    </source>
</evidence>
<evidence type="ECO:0000313" key="7">
    <source>
        <dbReference type="Proteomes" id="UP000255213"/>
    </source>
</evidence>